<keyword evidence="2 7" id="KW-0819">tRNA processing</keyword>
<dbReference type="SUPFAM" id="SSF54211">
    <property type="entry name" value="Ribosomal protein S5 domain 2-like"/>
    <property type="match status" value="1"/>
</dbReference>
<sequence>MIELRSLRTRAEFAEVFAHGTRWRADYVNVVFLIDGETSADFGPPGVARLGIAVSRRFGNAVQRNTFRRRVRDAVRYSNLPAGGYFISPRRDSDAITFAGLKGDITRLSVEGLRCGLKKVT</sequence>
<evidence type="ECO:0000256" key="6">
    <source>
        <dbReference type="ARBA" id="ARBA00022884"/>
    </source>
</evidence>
<evidence type="ECO:0000256" key="3">
    <source>
        <dbReference type="ARBA" id="ARBA00022722"/>
    </source>
</evidence>
<dbReference type="PROSITE" id="PS00648">
    <property type="entry name" value="RIBONUCLEASE_P"/>
    <property type="match status" value="1"/>
</dbReference>
<comment type="catalytic activity">
    <reaction evidence="7">
        <text>Endonucleolytic cleavage of RNA, removing 5'-extranucleotides from tRNA precursor.</text>
        <dbReference type="EC" id="3.1.26.5"/>
    </reaction>
</comment>
<keyword evidence="4 7" id="KW-0255">Endonuclease</keyword>
<evidence type="ECO:0000256" key="2">
    <source>
        <dbReference type="ARBA" id="ARBA00022694"/>
    </source>
</evidence>
<evidence type="ECO:0000256" key="4">
    <source>
        <dbReference type="ARBA" id="ARBA00022759"/>
    </source>
</evidence>
<evidence type="ECO:0000256" key="1">
    <source>
        <dbReference type="ARBA" id="ARBA00002663"/>
    </source>
</evidence>
<proteinExistence type="inferred from homology"/>
<organism evidence="9 10">
    <name type="scientific">Ferrimicrobium acidiphilum DSM 19497</name>
    <dbReference type="NCBI Taxonomy" id="1121877"/>
    <lineage>
        <taxon>Bacteria</taxon>
        <taxon>Bacillati</taxon>
        <taxon>Actinomycetota</taxon>
        <taxon>Acidimicrobiia</taxon>
        <taxon>Acidimicrobiales</taxon>
        <taxon>Acidimicrobiaceae</taxon>
        <taxon>Ferrimicrobium</taxon>
    </lineage>
</organism>
<keyword evidence="6 7" id="KW-0694">RNA-binding</keyword>
<dbReference type="GO" id="GO:0042781">
    <property type="term" value="F:3'-tRNA processing endoribonuclease activity"/>
    <property type="evidence" value="ECO:0007669"/>
    <property type="project" value="TreeGrafter"/>
</dbReference>
<comment type="caution">
    <text evidence="9">The sequence shown here is derived from an EMBL/GenBank/DDBJ whole genome shotgun (WGS) entry which is preliminary data.</text>
</comment>
<dbReference type="PANTHER" id="PTHR33992">
    <property type="entry name" value="RIBONUCLEASE P PROTEIN COMPONENT"/>
    <property type="match status" value="1"/>
</dbReference>
<dbReference type="eggNOG" id="ENOG5031HTR">
    <property type="taxonomic scope" value="Bacteria"/>
</dbReference>
<dbReference type="GO" id="GO:0001682">
    <property type="term" value="P:tRNA 5'-leader removal"/>
    <property type="evidence" value="ECO:0007669"/>
    <property type="project" value="UniProtKB-UniRule"/>
</dbReference>
<evidence type="ECO:0000256" key="5">
    <source>
        <dbReference type="ARBA" id="ARBA00022801"/>
    </source>
</evidence>
<protein>
    <recommendedName>
        <fullName evidence="7 8">Ribonuclease P protein component</fullName>
        <shortName evidence="7">RNase P protein</shortName>
        <shortName evidence="7">RNaseP protein</shortName>
        <ecNumber evidence="7 8">3.1.26.5</ecNumber>
    </recommendedName>
    <alternativeName>
        <fullName evidence="7">Protein C5</fullName>
    </alternativeName>
</protein>
<dbReference type="InterPro" id="IPR000100">
    <property type="entry name" value="RNase_P"/>
</dbReference>
<comment type="function">
    <text evidence="1 7">RNaseP catalyzes the removal of the 5'-leader sequence from pre-tRNA to produce the mature 5'-terminus. It can also cleave other RNA substrates such as 4.5S RNA. The protein component plays an auxiliary but essential role in vivo by binding to the 5'-leader sequence and broadening the substrate specificity of the ribozyme.</text>
</comment>
<dbReference type="InterPro" id="IPR014721">
    <property type="entry name" value="Ribsml_uS5_D2-typ_fold_subgr"/>
</dbReference>
<dbReference type="EMBL" id="JXUW01000016">
    <property type="protein sequence ID" value="KJE76442.1"/>
    <property type="molecule type" value="Genomic_DNA"/>
</dbReference>
<dbReference type="GO" id="GO:0004526">
    <property type="term" value="F:ribonuclease P activity"/>
    <property type="evidence" value="ECO:0007669"/>
    <property type="project" value="UniProtKB-UniRule"/>
</dbReference>
<name>A0A0D8FW14_9ACTN</name>
<accession>A0A0D8FW14</accession>
<keyword evidence="3 7" id="KW-0540">Nuclease</keyword>
<keyword evidence="5 7" id="KW-0378">Hydrolase</keyword>
<dbReference type="Proteomes" id="UP000032336">
    <property type="component" value="Unassembled WGS sequence"/>
</dbReference>
<dbReference type="Gene3D" id="3.30.230.10">
    <property type="match status" value="1"/>
</dbReference>
<evidence type="ECO:0000256" key="7">
    <source>
        <dbReference type="HAMAP-Rule" id="MF_00227"/>
    </source>
</evidence>
<gene>
    <name evidence="7 9" type="primary">rnpA</name>
    <name evidence="9" type="ORF">FEAC_18040</name>
</gene>
<dbReference type="EC" id="3.1.26.5" evidence="7 8"/>
<dbReference type="Pfam" id="PF00825">
    <property type="entry name" value="Ribonuclease_P"/>
    <property type="match status" value="1"/>
</dbReference>
<dbReference type="NCBIfam" id="TIGR00188">
    <property type="entry name" value="rnpA"/>
    <property type="match status" value="1"/>
</dbReference>
<dbReference type="AlphaFoldDB" id="A0A0D8FW14"/>
<dbReference type="InterPro" id="IPR020539">
    <property type="entry name" value="RNase_P_CS"/>
</dbReference>
<dbReference type="PANTHER" id="PTHR33992:SF1">
    <property type="entry name" value="RIBONUCLEASE P PROTEIN COMPONENT"/>
    <property type="match status" value="1"/>
</dbReference>
<reference evidence="9 10" key="1">
    <citation type="submission" date="2015-01" db="EMBL/GenBank/DDBJ databases">
        <title>Draft genome of the acidophilic iron oxidizer Ferrimicrobium acidiphilum strain T23.</title>
        <authorList>
            <person name="Poehlein A."/>
            <person name="Eisen S."/>
            <person name="Schloemann M."/>
            <person name="Johnson B.D."/>
            <person name="Daniel R."/>
            <person name="Muehling M."/>
        </authorList>
    </citation>
    <scope>NUCLEOTIDE SEQUENCE [LARGE SCALE GENOMIC DNA]</scope>
    <source>
        <strain evidence="9 10">T23</strain>
    </source>
</reference>
<dbReference type="GO" id="GO:0000049">
    <property type="term" value="F:tRNA binding"/>
    <property type="evidence" value="ECO:0007669"/>
    <property type="project" value="UniProtKB-UniRule"/>
</dbReference>
<evidence type="ECO:0000256" key="8">
    <source>
        <dbReference type="NCBIfam" id="TIGR00188"/>
    </source>
</evidence>
<keyword evidence="10" id="KW-1185">Reference proteome</keyword>
<dbReference type="GO" id="GO:0030677">
    <property type="term" value="C:ribonuclease P complex"/>
    <property type="evidence" value="ECO:0007669"/>
    <property type="project" value="TreeGrafter"/>
</dbReference>
<dbReference type="GeneID" id="78372949"/>
<dbReference type="HAMAP" id="MF_00227">
    <property type="entry name" value="RNase_P"/>
    <property type="match status" value="1"/>
</dbReference>
<evidence type="ECO:0000313" key="10">
    <source>
        <dbReference type="Proteomes" id="UP000032336"/>
    </source>
</evidence>
<dbReference type="STRING" id="1121877.FEAC_18040"/>
<dbReference type="RefSeq" id="WP_035389902.1">
    <property type="nucleotide sequence ID" value="NZ_JQKF01000017.1"/>
</dbReference>
<comment type="subunit">
    <text evidence="7">Consists of a catalytic RNA component (M1 or rnpB) and a protein subunit.</text>
</comment>
<evidence type="ECO:0000313" key="9">
    <source>
        <dbReference type="EMBL" id="KJE76442.1"/>
    </source>
</evidence>
<dbReference type="InterPro" id="IPR020568">
    <property type="entry name" value="Ribosomal_Su5_D2-typ_SF"/>
</dbReference>
<dbReference type="OrthoDB" id="196964at2"/>
<comment type="similarity">
    <text evidence="7">Belongs to the RnpA family.</text>
</comment>